<dbReference type="PANTHER" id="PTHR43240">
    <property type="entry name" value="1,4-DIHYDROXY-2-NAPHTHOYL-COA THIOESTERASE 1"/>
    <property type="match status" value="1"/>
</dbReference>
<keyword evidence="1" id="KW-1133">Transmembrane helix</keyword>
<dbReference type="Gene3D" id="3.10.129.10">
    <property type="entry name" value="Hotdog Thioesterase"/>
    <property type="match status" value="1"/>
</dbReference>
<keyword evidence="4" id="KW-1185">Reference proteome</keyword>
<evidence type="ECO:0000259" key="2">
    <source>
        <dbReference type="Pfam" id="PF03061"/>
    </source>
</evidence>
<dbReference type="Pfam" id="PF03061">
    <property type="entry name" value="4HBT"/>
    <property type="match status" value="1"/>
</dbReference>
<dbReference type="GO" id="GO:0005829">
    <property type="term" value="C:cytosol"/>
    <property type="evidence" value="ECO:0007669"/>
    <property type="project" value="TreeGrafter"/>
</dbReference>
<accession>A0A858RBF5</accession>
<protein>
    <submittedName>
        <fullName evidence="3">PaaI family thioesterase</fullName>
    </submittedName>
</protein>
<evidence type="ECO:0000256" key="1">
    <source>
        <dbReference type="SAM" id="Phobius"/>
    </source>
</evidence>
<dbReference type="PANTHER" id="PTHR43240:SF10">
    <property type="entry name" value="BLL4964 PROTEIN"/>
    <property type="match status" value="1"/>
</dbReference>
<keyword evidence="1" id="KW-0812">Transmembrane</keyword>
<feature type="domain" description="Thioesterase" evidence="2">
    <location>
        <begin position="60"/>
        <end position="135"/>
    </location>
</feature>
<feature type="transmembrane region" description="Helical" evidence="1">
    <location>
        <begin position="74"/>
        <end position="92"/>
    </location>
</feature>
<evidence type="ECO:0000313" key="4">
    <source>
        <dbReference type="Proteomes" id="UP000501891"/>
    </source>
</evidence>
<proteinExistence type="predicted"/>
<dbReference type="InterPro" id="IPR029069">
    <property type="entry name" value="HotDog_dom_sf"/>
</dbReference>
<name>A0A858RBF5_9PROT</name>
<dbReference type="GO" id="GO:0061522">
    <property type="term" value="F:1,4-dihydroxy-2-naphthoyl-CoA thioesterase activity"/>
    <property type="evidence" value="ECO:0007669"/>
    <property type="project" value="TreeGrafter"/>
</dbReference>
<sequence length="153" mass="15935">MGSAGVTPVRKPAAITAAEFETIMLEGLPQAKAMGVRVDVLEHGFCRARLPVTDFMIRPGGTISGPTLFAMADLALYGAVLSIIGAVPLAVTSQMSINFLRKPGLVDLIAESRILRAGKRLAFGDVTLYSDGDAEPVAHASGSYAIPSPKVAP</sequence>
<keyword evidence="1" id="KW-0472">Membrane</keyword>
<reference evidence="3" key="1">
    <citation type="submission" date="2020-04" db="EMBL/GenBank/DDBJ databases">
        <title>A desert anoxygenic phototrophic bacterium fixes CO2 using RubisCO under aerobic conditions.</title>
        <authorList>
            <person name="Tang K."/>
        </authorList>
    </citation>
    <scope>NUCLEOTIDE SEQUENCE [LARGE SCALE GENOMIC DNA]</scope>
    <source>
        <strain evidence="3">MIMtkB3</strain>
    </source>
</reference>
<dbReference type="EMBL" id="CP051775">
    <property type="protein sequence ID" value="QJE74795.1"/>
    <property type="molecule type" value="Genomic_DNA"/>
</dbReference>
<dbReference type="Proteomes" id="UP000501891">
    <property type="component" value="Chromosome"/>
</dbReference>
<gene>
    <name evidence="3" type="ORF">HHL28_05885</name>
</gene>
<dbReference type="CDD" id="cd03443">
    <property type="entry name" value="PaaI_thioesterase"/>
    <property type="match status" value="1"/>
</dbReference>
<organism evidence="3 4">
    <name type="scientific">Aerophototrophica crusticola</name>
    <dbReference type="NCBI Taxonomy" id="1709002"/>
    <lineage>
        <taxon>Bacteria</taxon>
        <taxon>Pseudomonadati</taxon>
        <taxon>Pseudomonadota</taxon>
        <taxon>Alphaproteobacteria</taxon>
        <taxon>Rhodospirillales</taxon>
        <taxon>Rhodospirillaceae</taxon>
        <taxon>Aerophototrophica</taxon>
    </lineage>
</organism>
<dbReference type="SUPFAM" id="SSF54637">
    <property type="entry name" value="Thioesterase/thiol ester dehydrase-isomerase"/>
    <property type="match status" value="1"/>
</dbReference>
<evidence type="ECO:0000313" key="3">
    <source>
        <dbReference type="EMBL" id="QJE74795.1"/>
    </source>
</evidence>
<dbReference type="AlphaFoldDB" id="A0A858RBF5"/>
<dbReference type="KEGG" id="acru:HHL28_05885"/>
<dbReference type="InterPro" id="IPR006683">
    <property type="entry name" value="Thioestr_dom"/>
</dbReference>